<evidence type="ECO:0000256" key="1">
    <source>
        <dbReference type="ARBA" id="ARBA00022519"/>
    </source>
</evidence>
<dbReference type="Gene3D" id="3.90.550.10">
    <property type="entry name" value="Spore Coat Polysaccharide Biosynthesis Protein SpsA, Chain A"/>
    <property type="match status" value="3"/>
</dbReference>
<name>A0ABS2C436_9PSED</name>
<dbReference type="Pfam" id="PF13641">
    <property type="entry name" value="Glyco_tranf_2_3"/>
    <property type="match status" value="1"/>
</dbReference>
<dbReference type="Pfam" id="PF00535">
    <property type="entry name" value="Glycos_transf_2"/>
    <property type="match status" value="1"/>
</dbReference>
<dbReference type="RefSeq" id="WP_203585485.1">
    <property type="nucleotide sequence ID" value="NZ_JACOPV010000017.1"/>
</dbReference>
<evidence type="ECO:0000259" key="2">
    <source>
        <dbReference type="Pfam" id="PF00535"/>
    </source>
</evidence>
<dbReference type="InterPro" id="IPR029044">
    <property type="entry name" value="Nucleotide-diphossugar_trans"/>
</dbReference>
<dbReference type="SUPFAM" id="SSF53448">
    <property type="entry name" value="Nucleotide-diphospho-sugar transferases"/>
    <property type="match status" value="3"/>
</dbReference>
<dbReference type="InterPro" id="IPR001173">
    <property type="entry name" value="Glyco_trans_2-like"/>
</dbReference>
<dbReference type="SUPFAM" id="SSF53756">
    <property type="entry name" value="UDP-Glycosyltransferase/glycogen phosphorylase"/>
    <property type="match status" value="1"/>
</dbReference>
<dbReference type="EMBL" id="JACOPV010000017">
    <property type="protein sequence ID" value="MBM5460634.1"/>
    <property type="molecule type" value="Genomic_DNA"/>
</dbReference>
<sequence length="1191" mass="133153">MYEQPLVSIAIPAFNPEFLNRTLFSAISQSYPNLEVIVCDDSQGDRVKEIFDEWAAQARCELRYVRNPVTLGFAHNLLTCLEHCRGTFIKFLCDDDWLIAGCIEQKVRVLIDCPDVNMVVNHRLICDADETLLPARLANCVISPCSAVLNGGDFLEAIEDKATNLFGGISHMLMRRAPVQEYLPELVQDGAGFSARLDLALYICLLRRGHLAYLTTMLSLERVHAGRLSHHASMTLAFDMETEWLLQMLAARTGEPAPASGWIRYMPIESYAPVEGRVWEEFELTRLYAGQLASYQQQVGTRSLSFTELYAEWLDCRSLSSAQIRLLPKRLEQWPQQPRIVSVISNPGNDELALQITLDSISTQSYLASEVWVLAPGAGSRVDTPQVKYIASEGNGFNQLNEHINAATSADWVFLLKAGDRLHPHALVIMAERMAVRADRLCLYTDEGSHDGLEASQPIFKPDFNLDLMRSFPFVGRMLAFERKGLLELGGFNDSFDVLAPQDLLWRLVETHGLQVVEHVAELLVQSPTGYGAWLLDPECTVQAPRILRAHLQRLEVAAELLSAPGSMVSRVLYQHADTPLVSIMIATGSNLQLLARCVESIFEHTAYGSYEVLVLANGQESGEFQDWFAAMRALDTSQLRIVKIDATCGSLLFNQASTQARGDYLLMLDAGCLIFDAHWLDEMMSQAQRPEVGVVGSKLCNMSGGVESAGLVLGLHGLVGSPFIGQTVDASGYMNRLVVVQNLSAVEASCLLVRRSIFNDVAGLDAEAFQRELFDADLCLRIRDHGYLVVWTPYAVVARFADDERSKACALSSEQDQEIFYKRWLSRIAYDPAYNRNLSLKMSSFNIDAGLLSGWDPFISRALPFVLGLPINTSAVGHYRVAQPFHELESAGWIQGRVDYSTPGNIELERSKADVIIMQCRYMPSSVREFERVKSFSNARRIYELDDYIIDVPKKNAHSRNMPANMLELVGRGISMCDRVVVSTQPLADALSSMHHDIRVVPNMLASQLWLGLKSRRQTSVKPRVGWAGGTSHRGDLELLADVVKELANEVDWVFFGMCPDILRPYIKEFHAGVQLGRYPQKLASLNLDLALAPLEVNLFNDCKSNLRLLEYGACGFPVICSDTKAYRGYLPCTRVTSHTSREWLAAIRMHLSDPQASYRIGDELREVVLRDYVLTANNLQQWVNGWLAD</sequence>
<gene>
    <name evidence="3" type="ORF">H8F21_23990</name>
</gene>
<dbReference type="CDD" id="cd00761">
    <property type="entry name" value="Glyco_tranf_GTA_type"/>
    <property type="match status" value="1"/>
</dbReference>
<evidence type="ECO:0000313" key="4">
    <source>
        <dbReference type="Proteomes" id="UP000745663"/>
    </source>
</evidence>
<feature type="domain" description="Glycosyltransferase 2-like" evidence="2">
    <location>
        <begin position="8"/>
        <end position="182"/>
    </location>
</feature>
<keyword evidence="1" id="KW-0472">Membrane</keyword>
<keyword evidence="1" id="KW-0997">Cell inner membrane</keyword>
<proteinExistence type="predicted"/>
<dbReference type="InterPro" id="IPR050834">
    <property type="entry name" value="Glycosyltransf_2"/>
</dbReference>
<accession>A0ABS2C436</accession>
<comment type="caution">
    <text evidence="3">The sequence shown here is derived from an EMBL/GenBank/DDBJ whole genome shotgun (WGS) entry which is preliminary data.</text>
</comment>
<reference evidence="3 4" key="1">
    <citation type="submission" date="2020-08" db="EMBL/GenBank/DDBJ databases">
        <title>Description of novel Pseudomonas species.</title>
        <authorList>
            <person name="Duman M."/>
            <person name="Mulet M."/>
            <person name="Altun S."/>
            <person name="Saticioglu I.B."/>
            <person name="Lalucat J."/>
            <person name="Garcia-Valdes E."/>
        </authorList>
    </citation>
    <scope>NUCLEOTIDE SEQUENCE [LARGE SCALE GENOMIC DNA]</scope>
    <source>
        <strain evidence="3 4">P66</strain>
    </source>
</reference>
<organism evidence="3 4">
    <name type="scientific">Pseudomonas arcuscaelestis</name>
    <dbReference type="NCBI Taxonomy" id="2710591"/>
    <lineage>
        <taxon>Bacteria</taxon>
        <taxon>Pseudomonadati</taxon>
        <taxon>Pseudomonadota</taxon>
        <taxon>Gammaproteobacteria</taxon>
        <taxon>Pseudomonadales</taxon>
        <taxon>Pseudomonadaceae</taxon>
        <taxon>Pseudomonas</taxon>
    </lineage>
</organism>
<dbReference type="PANTHER" id="PTHR43685">
    <property type="entry name" value="GLYCOSYLTRANSFERASE"/>
    <property type="match status" value="1"/>
</dbReference>
<dbReference type="Proteomes" id="UP000745663">
    <property type="component" value="Unassembled WGS sequence"/>
</dbReference>
<keyword evidence="4" id="KW-1185">Reference proteome</keyword>
<keyword evidence="1" id="KW-1003">Cell membrane</keyword>
<dbReference type="PANTHER" id="PTHR43685:SF2">
    <property type="entry name" value="GLYCOSYLTRANSFERASE 2-LIKE DOMAIN-CONTAINING PROTEIN"/>
    <property type="match status" value="1"/>
</dbReference>
<dbReference type="Gene3D" id="3.40.50.2000">
    <property type="entry name" value="Glycogen Phosphorylase B"/>
    <property type="match status" value="1"/>
</dbReference>
<protein>
    <submittedName>
        <fullName evidence="3">Glycosyltransferase</fullName>
    </submittedName>
</protein>
<evidence type="ECO:0000313" key="3">
    <source>
        <dbReference type="EMBL" id="MBM5460634.1"/>
    </source>
</evidence>